<dbReference type="GO" id="GO:0003723">
    <property type="term" value="F:RNA binding"/>
    <property type="evidence" value="ECO:0007669"/>
    <property type="project" value="TreeGrafter"/>
</dbReference>
<dbReference type="InterPro" id="IPR020568">
    <property type="entry name" value="Ribosomal_Su5_D2-typ_SF"/>
</dbReference>
<sequence length="132" mass="15087">MGRRKNATARVFVLTKKSSDKQPSEDRAIITINDKPYVEYFTSYQHQAMVESPLRKLKSLNRFKATVRVHGGGSSGQADAIKFGLSRALVLFDPNFAKKLRKAGFLTRDSRAKERRKYGLKKARKSPQWAKR</sequence>
<keyword evidence="3 4" id="KW-0687">Ribonucleoprotein</keyword>
<evidence type="ECO:0000313" key="7">
    <source>
        <dbReference type="EMBL" id="OGN27809.1"/>
    </source>
</evidence>
<organism evidence="7 8">
    <name type="scientific">Candidatus Yanofskybacteria bacterium RIFCSPLOWO2_01_FULL_49_25</name>
    <dbReference type="NCBI Taxonomy" id="1802701"/>
    <lineage>
        <taxon>Bacteria</taxon>
        <taxon>Candidatus Yanofskyibacteriota</taxon>
    </lineage>
</organism>
<dbReference type="GO" id="GO:0003735">
    <property type="term" value="F:structural constituent of ribosome"/>
    <property type="evidence" value="ECO:0007669"/>
    <property type="project" value="InterPro"/>
</dbReference>
<dbReference type="AlphaFoldDB" id="A0A1F8GTP1"/>
<evidence type="ECO:0000313" key="8">
    <source>
        <dbReference type="Proteomes" id="UP000179047"/>
    </source>
</evidence>
<evidence type="ECO:0000256" key="3">
    <source>
        <dbReference type="ARBA" id="ARBA00023274"/>
    </source>
</evidence>
<dbReference type="Proteomes" id="UP000179047">
    <property type="component" value="Unassembled WGS sequence"/>
</dbReference>
<dbReference type="Pfam" id="PF00380">
    <property type="entry name" value="Ribosomal_S9"/>
    <property type="match status" value="1"/>
</dbReference>
<evidence type="ECO:0000256" key="4">
    <source>
        <dbReference type="RuleBase" id="RU003815"/>
    </source>
</evidence>
<feature type="compositionally biased region" description="Basic residues" evidence="6">
    <location>
        <begin position="113"/>
        <end position="132"/>
    </location>
</feature>
<accession>A0A1F8GTP1</accession>
<dbReference type="EMBL" id="MGKP01000027">
    <property type="protein sequence ID" value="OGN27809.1"/>
    <property type="molecule type" value="Genomic_DNA"/>
</dbReference>
<evidence type="ECO:0000256" key="2">
    <source>
        <dbReference type="ARBA" id="ARBA00022980"/>
    </source>
</evidence>
<evidence type="ECO:0000256" key="1">
    <source>
        <dbReference type="ARBA" id="ARBA00005251"/>
    </source>
</evidence>
<reference evidence="7 8" key="1">
    <citation type="journal article" date="2016" name="Nat. Commun.">
        <title>Thousands of microbial genomes shed light on interconnected biogeochemical processes in an aquifer system.</title>
        <authorList>
            <person name="Anantharaman K."/>
            <person name="Brown C.T."/>
            <person name="Hug L.A."/>
            <person name="Sharon I."/>
            <person name="Castelle C.J."/>
            <person name="Probst A.J."/>
            <person name="Thomas B.C."/>
            <person name="Singh A."/>
            <person name="Wilkins M.J."/>
            <person name="Karaoz U."/>
            <person name="Brodie E.L."/>
            <person name="Williams K.H."/>
            <person name="Hubbard S.S."/>
            <person name="Banfield J.F."/>
        </authorList>
    </citation>
    <scope>NUCLEOTIDE SEQUENCE [LARGE SCALE GENOMIC DNA]</scope>
</reference>
<name>A0A1F8GTP1_9BACT</name>
<dbReference type="NCBIfam" id="NF001099">
    <property type="entry name" value="PRK00132.1"/>
    <property type="match status" value="1"/>
</dbReference>
<gene>
    <name evidence="7" type="ORF">A3A33_00445</name>
</gene>
<feature type="region of interest" description="Disordered" evidence="6">
    <location>
        <begin position="110"/>
        <end position="132"/>
    </location>
</feature>
<dbReference type="GO" id="GO:0015935">
    <property type="term" value="C:small ribosomal subunit"/>
    <property type="evidence" value="ECO:0007669"/>
    <property type="project" value="TreeGrafter"/>
</dbReference>
<protein>
    <recommendedName>
        <fullName evidence="5">30S ribosomal protein S9</fullName>
    </recommendedName>
</protein>
<comment type="similarity">
    <text evidence="1 4">Belongs to the universal ribosomal protein uS9 family.</text>
</comment>
<proteinExistence type="inferred from homology"/>
<dbReference type="SUPFAM" id="SSF54211">
    <property type="entry name" value="Ribosomal protein S5 domain 2-like"/>
    <property type="match status" value="1"/>
</dbReference>
<dbReference type="GO" id="GO:0006412">
    <property type="term" value="P:translation"/>
    <property type="evidence" value="ECO:0007669"/>
    <property type="project" value="InterPro"/>
</dbReference>
<dbReference type="InterPro" id="IPR020574">
    <property type="entry name" value="Ribosomal_uS9_CS"/>
</dbReference>
<dbReference type="PANTHER" id="PTHR21569:SF1">
    <property type="entry name" value="SMALL RIBOSOMAL SUBUNIT PROTEIN US9M"/>
    <property type="match status" value="1"/>
</dbReference>
<dbReference type="PANTHER" id="PTHR21569">
    <property type="entry name" value="RIBOSOMAL PROTEIN S9"/>
    <property type="match status" value="1"/>
</dbReference>
<dbReference type="STRING" id="1802701.A3A33_00445"/>
<dbReference type="Gene3D" id="3.30.230.10">
    <property type="match status" value="1"/>
</dbReference>
<evidence type="ECO:0000256" key="5">
    <source>
        <dbReference type="RuleBase" id="RU003816"/>
    </source>
</evidence>
<dbReference type="InterPro" id="IPR014721">
    <property type="entry name" value="Ribsml_uS5_D2-typ_fold_subgr"/>
</dbReference>
<keyword evidence="2 4" id="KW-0689">Ribosomal protein</keyword>
<comment type="caution">
    <text evidence="7">The sequence shown here is derived from an EMBL/GenBank/DDBJ whole genome shotgun (WGS) entry which is preliminary data.</text>
</comment>
<dbReference type="PROSITE" id="PS00360">
    <property type="entry name" value="RIBOSOMAL_S9"/>
    <property type="match status" value="1"/>
</dbReference>
<dbReference type="GO" id="GO:0005737">
    <property type="term" value="C:cytoplasm"/>
    <property type="evidence" value="ECO:0007669"/>
    <property type="project" value="UniProtKB-ARBA"/>
</dbReference>
<dbReference type="InterPro" id="IPR000754">
    <property type="entry name" value="Ribosomal_uS9"/>
</dbReference>
<evidence type="ECO:0000256" key="6">
    <source>
        <dbReference type="SAM" id="MobiDB-lite"/>
    </source>
</evidence>
<dbReference type="InterPro" id="IPR023035">
    <property type="entry name" value="Ribosomal_uS9_bac/plastid"/>
</dbReference>